<sequence>MRLCAVLACCVEHMLPLRRIRTAAAQQSSVYQTPRIPDMCHAPCATHHAPGSSK</sequence>
<proteinExistence type="predicted"/>
<reference evidence="1" key="1">
    <citation type="journal article" date="2020" name="Stud. Mycol.">
        <title>101 Dothideomycetes genomes: a test case for predicting lifestyles and emergence of pathogens.</title>
        <authorList>
            <person name="Haridas S."/>
            <person name="Albert R."/>
            <person name="Binder M."/>
            <person name="Bloem J."/>
            <person name="Labutti K."/>
            <person name="Salamov A."/>
            <person name="Andreopoulos B."/>
            <person name="Baker S."/>
            <person name="Barry K."/>
            <person name="Bills G."/>
            <person name="Bluhm B."/>
            <person name="Cannon C."/>
            <person name="Castanera R."/>
            <person name="Culley D."/>
            <person name="Daum C."/>
            <person name="Ezra D."/>
            <person name="Gonzalez J."/>
            <person name="Henrissat B."/>
            <person name="Kuo A."/>
            <person name="Liang C."/>
            <person name="Lipzen A."/>
            <person name="Lutzoni F."/>
            <person name="Magnuson J."/>
            <person name="Mondo S."/>
            <person name="Nolan M."/>
            <person name="Ohm R."/>
            <person name="Pangilinan J."/>
            <person name="Park H.-J."/>
            <person name="Ramirez L."/>
            <person name="Alfaro M."/>
            <person name="Sun H."/>
            <person name="Tritt A."/>
            <person name="Yoshinaga Y."/>
            <person name="Zwiers L.-H."/>
            <person name="Turgeon B."/>
            <person name="Goodwin S."/>
            <person name="Spatafora J."/>
            <person name="Crous P."/>
            <person name="Grigoriev I."/>
        </authorList>
    </citation>
    <scope>NUCLEOTIDE SEQUENCE</scope>
    <source>
        <strain evidence="1">CBS 183.55</strain>
    </source>
</reference>
<dbReference type="Proteomes" id="UP000800082">
    <property type="component" value="Unassembled WGS sequence"/>
</dbReference>
<name>A0A6A5RKS1_9PLEO</name>
<evidence type="ECO:0000313" key="2">
    <source>
        <dbReference type="Proteomes" id="UP000800082"/>
    </source>
</evidence>
<dbReference type="GeneID" id="54345163"/>
<organism evidence="1 2">
    <name type="scientific">Didymella exigua CBS 183.55</name>
    <dbReference type="NCBI Taxonomy" id="1150837"/>
    <lineage>
        <taxon>Eukaryota</taxon>
        <taxon>Fungi</taxon>
        <taxon>Dikarya</taxon>
        <taxon>Ascomycota</taxon>
        <taxon>Pezizomycotina</taxon>
        <taxon>Dothideomycetes</taxon>
        <taxon>Pleosporomycetidae</taxon>
        <taxon>Pleosporales</taxon>
        <taxon>Pleosporineae</taxon>
        <taxon>Didymellaceae</taxon>
        <taxon>Didymella</taxon>
    </lineage>
</organism>
<evidence type="ECO:0000313" key="1">
    <source>
        <dbReference type="EMBL" id="KAF1929005.1"/>
    </source>
</evidence>
<gene>
    <name evidence="1" type="ORF">M421DRAFT_144485</name>
</gene>
<dbReference type="RefSeq" id="XP_033449253.1">
    <property type="nucleotide sequence ID" value="XM_033587517.1"/>
</dbReference>
<accession>A0A6A5RKS1</accession>
<dbReference type="EMBL" id="ML978967">
    <property type="protein sequence ID" value="KAF1929005.1"/>
    <property type="molecule type" value="Genomic_DNA"/>
</dbReference>
<keyword evidence="2" id="KW-1185">Reference proteome</keyword>
<dbReference type="AlphaFoldDB" id="A0A6A5RKS1"/>
<protein>
    <submittedName>
        <fullName evidence="1">Uncharacterized protein</fullName>
    </submittedName>
</protein>